<sequence length="179" mass="18261">MDEGARNSDGPAPDLLTAFKEIKSAGASGFAAFNDASKAMRTLLAADVSLARSALGRTLALLGVAVSVGAAAVLMLMGALVAWLVQSHGLSLAVAMLMLGLVALVLALLAGLLGSRYFEHTRMKATRRQLARLGIGELADRTPDPGSAVSSKDAVENLKPAAADGAPVKDAQGIDITQP</sequence>
<accession>A0ABX8WNT6</accession>
<keyword evidence="2" id="KW-0472">Membrane</keyword>
<dbReference type="RefSeq" id="WP_220379655.1">
    <property type="nucleotide sequence ID" value="NZ_CP080544.1"/>
</dbReference>
<feature type="transmembrane region" description="Helical" evidence="2">
    <location>
        <begin position="59"/>
        <end position="84"/>
    </location>
</feature>
<evidence type="ECO:0000256" key="1">
    <source>
        <dbReference type="SAM" id="MobiDB-lite"/>
    </source>
</evidence>
<keyword evidence="4" id="KW-1185">Reference proteome</keyword>
<proteinExistence type="predicted"/>
<feature type="region of interest" description="Disordered" evidence="1">
    <location>
        <begin position="159"/>
        <end position="179"/>
    </location>
</feature>
<evidence type="ECO:0000256" key="2">
    <source>
        <dbReference type="SAM" id="Phobius"/>
    </source>
</evidence>
<dbReference type="Proteomes" id="UP000824755">
    <property type="component" value="Chromosome"/>
</dbReference>
<evidence type="ECO:0000313" key="4">
    <source>
        <dbReference type="Proteomes" id="UP000824755"/>
    </source>
</evidence>
<protein>
    <submittedName>
        <fullName evidence="3">Phage holin family protein</fullName>
    </submittedName>
</protein>
<gene>
    <name evidence="3" type="ORF">H8L67_09725</name>
</gene>
<organism evidence="3 4">
    <name type="scientific">Lysobacter soyae</name>
    <dbReference type="NCBI Taxonomy" id="2764185"/>
    <lineage>
        <taxon>Bacteria</taxon>
        <taxon>Pseudomonadati</taxon>
        <taxon>Pseudomonadota</taxon>
        <taxon>Gammaproteobacteria</taxon>
        <taxon>Lysobacterales</taxon>
        <taxon>Lysobacteraceae</taxon>
        <taxon>Lysobacter</taxon>
    </lineage>
</organism>
<keyword evidence="2" id="KW-0812">Transmembrane</keyword>
<evidence type="ECO:0000313" key="3">
    <source>
        <dbReference type="EMBL" id="QYR52835.1"/>
    </source>
</evidence>
<feature type="transmembrane region" description="Helical" evidence="2">
    <location>
        <begin position="90"/>
        <end position="114"/>
    </location>
</feature>
<reference evidence="3 4" key="1">
    <citation type="submission" date="2021-08" db="EMBL/GenBank/DDBJ databases">
        <title>Lysobacter sp. strain CJ11 Genome sequencing and assembly.</title>
        <authorList>
            <person name="Kim I."/>
        </authorList>
    </citation>
    <scope>NUCLEOTIDE SEQUENCE [LARGE SCALE GENOMIC DNA]</scope>
    <source>
        <strain evidence="3 4">CJ11</strain>
    </source>
</reference>
<name>A0ABX8WNT6_9GAMM</name>
<dbReference type="EMBL" id="CP080544">
    <property type="protein sequence ID" value="QYR52835.1"/>
    <property type="molecule type" value="Genomic_DNA"/>
</dbReference>
<keyword evidence="2" id="KW-1133">Transmembrane helix</keyword>